<dbReference type="RefSeq" id="XP_007513571.1">
    <property type="nucleotide sequence ID" value="XM_007513509.1"/>
</dbReference>
<dbReference type="SMART" id="SM00220">
    <property type="entry name" value="S_TKc"/>
    <property type="match status" value="1"/>
</dbReference>
<dbReference type="InterPro" id="IPR011009">
    <property type="entry name" value="Kinase-like_dom_sf"/>
</dbReference>
<evidence type="ECO:0000259" key="3">
    <source>
        <dbReference type="PROSITE" id="PS50011"/>
    </source>
</evidence>
<dbReference type="SUPFAM" id="SSF56112">
    <property type="entry name" value="Protein kinase-like (PK-like)"/>
    <property type="match status" value="1"/>
</dbReference>
<feature type="compositionally biased region" description="Polar residues" evidence="2">
    <location>
        <begin position="702"/>
        <end position="721"/>
    </location>
</feature>
<dbReference type="InterPro" id="IPR001245">
    <property type="entry name" value="Ser-Thr/Tyr_kinase_cat_dom"/>
</dbReference>
<dbReference type="InterPro" id="IPR011989">
    <property type="entry name" value="ARM-like"/>
</dbReference>
<evidence type="ECO:0000313" key="4">
    <source>
        <dbReference type="EMBL" id="CCO16096.1"/>
    </source>
</evidence>
<dbReference type="PANTHER" id="PTHR12984">
    <property type="entry name" value="SCY1-RELATED S/T PROTEIN KINASE-LIKE"/>
    <property type="match status" value="1"/>
</dbReference>
<feature type="region of interest" description="Disordered" evidence="2">
    <location>
        <begin position="640"/>
        <end position="816"/>
    </location>
</feature>
<dbReference type="eggNOG" id="KOG1243">
    <property type="taxonomic scope" value="Eukaryota"/>
</dbReference>
<evidence type="ECO:0000256" key="2">
    <source>
        <dbReference type="SAM" id="MobiDB-lite"/>
    </source>
</evidence>
<dbReference type="Pfam" id="PF07714">
    <property type="entry name" value="PK_Tyr_Ser-Thr"/>
    <property type="match status" value="1"/>
</dbReference>
<gene>
    <name evidence="4" type="ORF">Bathy04g01750</name>
</gene>
<dbReference type="OrthoDB" id="447103at2759"/>
<feature type="repeat" description="HEAT" evidence="1">
    <location>
        <begin position="528"/>
        <end position="562"/>
    </location>
</feature>
<evidence type="ECO:0000313" key="5">
    <source>
        <dbReference type="Proteomes" id="UP000198341"/>
    </source>
</evidence>
<reference evidence="4 5" key="1">
    <citation type="submission" date="2011-10" db="EMBL/GenBank/DDBJ databases">
        <authorList>
            <person name="Genoscope - CEA"/>
        </authorList>
    </citation>
    <scope>NUCLEOTIDE SEQUENCE [LARGE SCALE GENOMIC DNA]</scope>
    <source>
        <strain evidence="4 5">RCC 1105</strain>
    </source>
</reference>
<dbReference type="GO" id="GO:0005524">
    <property type="term" value="F:ATP binding"/>
    <property type="evidence" value="ECO:0007669"/>
    <property type="project" value="InterPro"/>
</dbReference>
<evidence type="ECO:0000256" key="1">
    <source>
        <dbReference type="PROSITE-ProRule" id="PRU00103"/>
    </source>
</evidence>
<protein>
    <recommendedName>
        <fullName evidence="3">Protein kinase domain-containing protein</fullName>
    </recommendedName>
</protein>
<proteinExistence type="predicted"/>
<feature type="compositionally biased region" description="Acidic residues" evidence="2">
    <location>
        <begin position="726"/>
        <end position="736"/>
    </location>
</feature>
<organism evidence="4 5">
    <name type="scientific">Bathycoccus prasinos</name>
    <dbReference type="NCBI Taxonomy" id="41875"/>
    <lineage>
        <taxon>Eukaryota</taxon>
        <taxon>Viridiplantae</taxon>
        <taxon>Chlorophyta</taxon>
        <taxon>Mamiellophyceae</taxon>
        <taxon>Mamiellales</taxon>
        <taxon>Bathycoccaceae</taxon>
        <taxon>Bathycoccus</taxon>
    </lineage>
</organism>
<dbReference type="AlphaFoldDB" id="K8EDK4"/>
<feature type="domain" description="Protein kinase" evidence="3">
    <location>
        <begin position="28"/>
        <end position="289"/>
    </location>
</feature>
<accession>K8EDK4</accession>
<dbReference type="PROSITE" id="PS50077">
    <property type="entry name" value="HEAT_REPEAT"/>
    <property type="match status" value="2"/>
</dbReference>
<dbReference type="KEGG" id="bpg:Bathy04g01750"/>
<dbReference type="InterPro" id="IPR051177">
    <property type="entry name" value="CIK-Related_Protein"/>
</dbReference>
<dbReference type="InterPro" id="IPR021133">
    <property type="entry name" value="HEAT_type_2"/>
</dbReference>
<feature type="compositionally biased region" description="Basic and acidic residues" evidence="2">
    <location>
        <begin position="737"/>
        <end position="747"/>
    </location>
</feature>
<keyword evidence="5" id="KW-1185">Reference proteome</keyword>
<dbReference type="Gene3D" id="1.10.510.10">
    <property type="entry name" value="Transferase(Phosphotransferase) domain 1"/>
    <property type="match status" value="1"/>
</dbReference>
<dbReference type="Gene3D" id="1.25.10.10">
    <property type="entry name" value="Leucine-rich Repeat Variant"/>
    <property type="match status" value="1"/>
</dbReference>
<dbReference type="EMBL" id="FO082275">
    <property type="protein sequence ID" value="CCO16096.1"/>
    <property type="molecule type" value="Genomic_DNA"/>
</dbReference>
<dbReference type="GeneID" id="19016200"/>
<dbReference type="InterPro" id="IPR000719">
    <property type="entry name" value="Prot_kinase_dom"/>
</dbReference>
<dbReference type="Proteomes" id="UP000198341">
    <property type="component" value="Chromosome 4"/>
</dbReference>
<dbReference type="PANTHER" id="PTHR12984:SF3">
    <property type="entry name" value="N-TERMINAL KINASE-LIKE PROTEIN"/>
    <property type="match status" value="1"/>
</dbReference>
<sequence length="846" mass="92585">MSSYFGSAIGSLFQSGPKLAHDIVGGEIISSSRTLFGSHWKTFEGKSQETGEMVTVFTCKIKDKEKERVALELARNGAKRLKLCKHPNVLQVKETLEIESGNEITIHVVTEKCVQLEDHLKDVPKGTHQRDEYFALGIREVATGIAFLNNAVGLVHGAIGLSSIVVTENLEWKIAGFDLVSELNEIGRGVNGQASIVHGAYMVPDQYKPDEYRRGDWQSVPEGPPWAIDSWGLGCLIREVYGGGAMTSAEQLRDIQHIPKVLLKEYQKLLGSQPARRYNPKKLIENSTLFENKLVETIAFIDNLSLKDAIEKEYFFRHLPRVMEGLATVTVERKILPKLCSALEFGAAPALAITPMLQAAKNLPVEVFEKKIIPTIVKLYDKTDRAIRVALLEHLQKYVHAMDEKMTDEIIYDKISTGFNDQDPFVRELTLRTVLLLAPKLTQRTLGSSLLKHLSKLQVDEQPAIRANTTICLGNVATYLSESTAKRVLCNAFTRALRDAFPNARQAGLMALKYTTQYYEPVELSSRIVPSIAPLMTDVEQSVREEAFETMNVFMEILRRNSNAMKLGPEEAQRMLEAEQAEAHEKAKKKASKAGSMLSWAVDKMANAVGQVGSNDSDSVNNGDNIDLNSEVFAAKSFGSSAPPPRLYGLTPNASPNPSPNPSPAQAVKSRGGGYVNNSSPIYEEQPPPSLKNFGSEEDLSHNNNNFNSREQAPAGTTKNPSDGWGDMDDDDDDYSGFDKEEEEARARLSKMSTTSSRPATAARPGGSLAGMGAKKMSNASATSDGWGSEDMDEAFAAPAPAAQRRPMNSGGHVSLGAKKLGAKPLKLGAKKVLSAKDIDLESMLG</sequence>
<feature type="repeat" description="HEAT" evidence="1">
    <location>
        <begin position="372"/>
        <end position="409"/>
    </location>
</feature>
<name>K8EDK4_9CHLO</name>
<dbReference type="SUPFAM" id="SSF48371">
    <property type="entry name" value="ARM repeat"/>
    <property type="match status" value="1"/>
</dbReference>
<dbReference type="Gene3D" id="3.30.200.20">
    <property type="entry name" value="Phosphorylase Kinase, domain 1"/>
    <property type="match status" value="1"/>
</dbReference>
<dbReference type="STRING" id="41875.K8EDK4"/>
<dbReference type="InterPro" id="IPR016024">
    <property type="entry name" value="ARM-type_fold"/>
</dbReference>
<dbReference type="GO" id="GO:0004672">
    <property type="term" value="F:protein kinase activity"/>
    <property type="evidence" value="ECO:0007669"/>
    <property type="project" value="InterPro"/>
</dbReference>
<dbReference type="PROSITE" id="PS50011">
    <property type="entry name" value="PROTEIN_KINASE_DOM"/>
    <property type="match status" value="1"/>
</dbReference>